<organism evidence="1 2">
    <name type="scientific">Silvania confinis</name>
    <dbReference type="NCBI Taxonomy" id="2926470"/>
    <lineage>
        <taxon>Bacteria</taxon>
        <taxon>Pseudomonadati</taxon>
        <taxon>Pseudomonadota</taxon>
        <taxon>Gammaproteobacteria</taxon>
        <taxon>Enterobacterales</taxon>
        <taxon>Enterobacteriaceae</taxon>
        <taxon>Silvania</taxon>
    </lineage>
</organism>
<name>A0A9J6QI71_9ENTR</name>
<dbReference type="EMBL" id="JAMGZJ010000077">
    <property type="protein sequence ID" value="MCU6670569.1"/>
    <property type="molecule type" value="Genomic_DNA"/>
</dbReference>
<gene>
    <name evidence="1" type="ORF">M8013_17680</name>
</gene>
<comment type="caution">
    <text evidence="1">The sequence shown here is derived from an EMBL/GenBank/DDBJ whole genome shotgun (WGS) entry which is preliminary data.</text>
</comment>
<keyword evidence="2" id="KW-1185">Reference proteome</keyword>
<accession>A0A9J6QI71</accession>
<evidence type="ECO:0000313" key="1">
    <source>
        <dbReference type="EMBL" id="MCU6670569.1"/>
    </source>
</evidence>
<dbReference type="AlphaFoldDB" id="A0A9J6QI71"/>
<protein>
    <submittedName>
        <fullName evidence="1">DUF4385 domain-containing protein</fullName>
    </submittedName>
</protein>
<dbReference type="Proteomes" id="UP001061282">
    <property type="component" value="Unassembled WGS sequence"/>
</dbReference>
<dbReference type="Pfam" id="PF14328">
    <property type="entry name" value="DUF4385"/>
    <property type="match status" value="1"/>
</dbReference>
<proteinExistence type="predicted"/>
<reference evidence="1" key="1">
    <citation type="submission" date="2022-05" db="EMBL/GenBank/DDBJ databases">
        <title>Description of a novel species of Leclercia; Leclercia tamurae and the Proposal for a Novel Genus Silvania gen. nov. Containing Two Novel Species Silvania hatchlandensis sp. nov. and Silvania confinis sp. nov. Isolated from the Rhizosphere of Oak.</title>
        <authorList>
            <person name="Maddock D.W."/>
            <person name="Brady C.L."/>
            <person name="Denman S."/>
            <person name="Arnold D."/>
        </authorList>
    </citation>
    <scope>NUCLEOTIDE SEQUENCE</scope>
    <source>
        <strain evidence="1">H4N4</strain>
    </source>
</reference>
<sequence>MPNRPFNYQQDFANTNFRTHPERYQVGRGEQGVLSVEPYKSEILPHWRYKNAEVATTSAQEIYALFEQYRQQNDFVGMDMARKFIQMGYTRARRYANHKGGKKYDEEGNVRPLDHDPVKAEAAGIFKEWWDKIRADRDYVQRKQAHQKQWG</sequence>
<dbReference type="InterPro" id="IPR025494">
    <property type="entry name" value="DUF4385"/>
</dbReference>
<evidence type="ECO:0000313" key="2">
    <source>
        <dbReference type="Proteomes" id="UP001061282"/>
    </source>
</evidence>
<dbReference type="RefSeq" id="WP_271269087.1">
    <property type="nucleotide sequence ID" value="NZ_JAMGZJ010000077.1"/>
</dbReference>